<dbReference type="Proteomes" id="UP001595711">
    <property type="component" value="Unassembled WGS sequence"/>
</dbReference>
<evidence type="ECO:0000256" key="14">
    <source>
        <dbReference type="PIRNR" id="PIRNR038455"/>
    </source>
</evidence>
<evidence type="ECO:0000256" key="1">
    <source>
        <dbReference type="ARBA" id="ARBA00004418"/>
    </source>
</evidence>
<comment type="subcellular location">
    <subcellularLocation>
        <location evidence="1 14">Periplasm</location>
    </subcellularLocation>
</comment>
<evidence type="ECO:0000313" key="17">
    <source>
        <dbReference type="EMBL" id="MFC3678477.1"/>
    </source>
</evidence>
<evidence type="ECO:0000256" key="8">
    <source>
        <dbReference type="ARBA" id="ARBA00022764"/>
    </source>
</evidence>
<evidence type="ECO:0000256" key="11">
    <source>
        <dbReference type="ARBA" id="ARBA00025746"/>
    </source>
</evidence>
<feature type="signal peptide" evidence="15">
    <location>
        <begin position="1"/>
        <end position="21"/>
    </location>
</feature>
<dbReference type="Gene3D" id="1.10.760.10">
    <property type="entry name" value="Cytochrome c-like domain"/>
    <property type="match status" value="2"/>
</dbReference>
<reference evidence="18" key="1">
    <citation type="journal article" date="2019" name="Int. J. Syst. Evol. Microbiol.">
        <title>The Global Catalogue of Microorganisms (GCM) 10K type strain sequencing project: providing services to taxonomists for standard genome sequencing and annotation.</title>
        <authorList>
            <consortium name="The Broad Institute Genomics Platform"/>
            <consortium name="The Broad Institute Genome Sequencing Center for Infectious Disease"/>
            <person name="Wu L."/>
            <person name="Ma J."/>
        </authorList>
    </citation>
    <scope>NUCLEOTIDE SEQUENCE [LARGE SCALE GENOMIC DNA]</scope>
    <source>
        <strain evidence="18">KCTC 42182</strain>
    </source>
</reference>
<evidence type="ECO:0000256" key="13">
    <source>
        <dbReference type="ARBA" id="ARBA00048423"/>
    </source>
</evidence>
<comment type="similarity">
    <text evidence="11 14">Belongs to the SoxA family.</text>
</comment>
<evidence type="ECO:0000256" key="6">
    <source>
        <dbReference type="ARBA" id="ARBA00022723"/>
    </source>
</evidence>
<dbReference type="SUPFAM" id="SSF46626">
    <property type="entry name" value="Cytochrome c"/>
    <property type="match status" value="2"/>
</dbReference>
<dbReference type="PIRSF" id="PIRSF038455">
    <property type="entry name" value="SoxA"/>
    <property type="match status" value="1"/>
</dbReference>
<comment type="catalytic activity">
    <reaction evidence="13 14">
        <text>S-sulfanyl-L-cysteinyl-[SoxY protein] + thiosulfate + 2 Fe(III)-[cytochrome c] = S-(2-sulfodisulfanyl)-L-cysteinyl-[SoxY protein] + 2 Fe(II)-[cytochrome c] + 2 H(+)</text>
        <dbReference type="Rhea" id="RHEA:51224"/>
        <dbReference type="Rhea" id="RHEA-COMP:10350"/>
        <dbReference type="Rhea" id="RHEA-COMP:14399"/>
        <dbReference type="Rhea" id="RHEA-COMP:14689"/>
        <dbReference type="Rhea" id="RHEA-COMP:14690"/>
        <dbReference type="ChEBI" id="CHEBI:15378"/>
        <dbReference type="ChEBI" id="CHEBI:29033"/>
        <dbReference type="ChEBI" id="CHEBI:29034"/>
        <dbReference type="ChEBI" id="CHEBI:33542"/>
        <dbReference type="ChEBI" id="CHEBI:61963"/>
        <dbReference type="ChEBI" id="CHEBI:140664"/>
        <dbReference type="EC" id="2.8.5.2"/>
    </reaction>
</comment>
<accession>A0ABV7VP45</accession>
<dbReference type="NCBIfam" id="TIGR04484">
    <property type="entry name" value="thiosulf_SoxA"/>
    <property type="match status" value="1"/>
</dbReference>
<keyword evidence="18" id="KW-1185">Reference proteome</keyword>
<gene>
    <name evidence="17" type="primary">soxA</name>
    <name evidence="17" type="ORF">ACFOOQ_23225</name>
</gene>
<comment type="subunit">
    <text evidence="2 14">Heterodimer of SoxA and SoxX.</text>
</comment>
<evidence type="ECO:0000256" key="7">
    <source>
        <dbReference type="ARBA" id="ARBA00022729"/>
    </source>
</evidence>
<name>A0ABV7VP45_9PROT</name>
<evidence type="ECO:0000256" key="4">
    <source>
        <dbReference type="ARBA" id="ARBA00022617"/>
    </source>
</evidence>
<dbReference type="PROSITE" id="PS51257">
    <property type="entry name" value="PROKAR_LIPOPROTEIN"/>
    <property type="match status" value="1"/>
</dbReference>
<protein>
    <recommendedName>
        <fullName evidence="14">SoxAX cytochrome complex subunit A</fullName>
        <ecNumber evidence="14">2.8.5.2</ecNumber>
    </recommendedName>
    <alternativeName>
        <fullName evidence="14">Protein SoxA</fullName>
    </alternativeName>
    <alternativeName>
        <fullName evidence="14">Sulfur oxidizing protein A</fullName>
    </alternativeName>
    <alternativeName>
        <fullName evidence="14">Thiosulfate-oxidizing multienzyme system protein SoxA</fullName>
    </alternativeName>
</protein>
<feature type="domain" description="Cytochrome c" evidence="16">
    <location>
        <begin position="83"/>
        <end position="169"/>
    </location>
</feature>
<evidence type="ECO:0000256" key="3">
    <source>
        <dbReference type="ARBA" id="ARBA00022448"/>
    </source>
</evidence>
<keyword evidence="6 14" id="KW-0479">Metal-binding</keyword>
<keyword evidence="9 14" id="KW-0249">Electron transport</keyword>
<comment type="catalytic activity">
    <reaction evidence="12 14">
        <text>L-cysteinyl-[SoxY protein] + thiosulfate + 2 Fe(III)-[cytochrome c] = S-sulfosulfanyl-L-cysteinyl-[SoxY protein] + 2 Fe(II)-[cytochrome c] + 2 H(+)</text>
        <dbReference type="Rhea" id="RHEA:56720"/>
        <dbReference type="Rhea" id="RHEA-COMP:10350"/>
        <dbReference type="Rhea" id="RHEA-COMP:14328"/>
        <dbReference type="Rhea" id="RHEA-COMP:14399"/>
        <dbReference type="Rhea" id="RHEA-COMP:14691"/>
        <dbReference type="ChEBI" id="CHEBI:15378"/>
        <dbReference type="ChEBI" id="CHEBI:29033"/>
        <dbReference type="ChEBI" id="CHEBI:29034"/>
        <dbReference type="ChEBI" id="CHEBI:29950"/>
        <dbReference type="ChEBI" id="CHEBI:33542"/>
        <dbReference type="ChEBI" id="CHEBI:139321"/>
        <dbReference type="EC" id="2.8.5.2"/>
    </reaction>
</comment>
<dbReference type="InterPro" id="IPR009056">
    <property type="entry name" value="Cyt_c-like_dom"/>
</dbReference>
<evidence type="ECO:0000259" key="16">
    <source>
        <dbReference type="PROSITE" id="PS51007"/>
    </source>
</evidence>
<proteinExistence type="inferred from homology"/>
<dbReference type="RefSeq" id="WP_379730117.1">
    <property type="nucleotide sequence ID" value="NZ_JBHRYJ010000009.1"/>
</dbReference>
<evidence type="ECO:0000256" key="12">
    <source>
        <dbReference type="ARBA" id="ARBA00048077"/>
    </source>
</evidence>
<keyword evidence="7 15" id="KW-0732">Signal</keyword>
<dbReference type="InterPro" id="IPR025710">
    <property type="entry name" value="SoxA"/>
</dbReference>
<keyword evidence="4 14" id="KW-0349">Heme</keyword>
<evidence type="ECO:0000256" key="5">
    <source>
        <dbReference type="ARBA" id="ARBA00022679"/>
    </source>
</evidence>
<evidence type="ECO:0000256" key="9">
    <source>
        <dbReference type="ARBA" id="ARBA00022982"/>
    </source>
</evidence>
<evidence type="ECO:0000256" key="10">
    <source>
        <dbReference type="ARBA" id="ARBA00023004"/>
    </source>
</evidence>
<dbReference type="InterPro" id="IPR036909">
    <property type="entry name" value="Cyt_c-like_dom_sf"/>
</dbReference>
<comment type="caution">
    <text evidence="17">The sequence shown here is derived from an EMBL/GenBank/DDBJ whole genome shotgun (WGS) entry which is preliminary data.</text>
</comment>
<keyword evidence="8 14" id="KW-0574">Periplasm</keyword>
<dbReference type="EMBL" id="JBHRYJ010000009">
    <property type="protein sequence ID" value="MFC3678477.1"/>
    <property type="molecule type" value="Genomic_DNA"/>
</dbReference>
<dbReference type="EC" id="2.8.5.2" evidence="14"/>
<evidence type="ECO:0000256" key="2">
    <source>
        <dbReference type="ARBA" id="ARBA00011530"/>
    </source>
</evidence>
<feature type="chain" id="PRO_5046595115" description="SoxAX cytochrome complex subunit A" evidence="15">
    <location>
        <begin position="22"/>
        <end position="288"/>
    </location>
</feature>
<dbReference type="Pfam" id="PF21342">
    <property type="entry name" value="SoxA-TsdA_cyt-c"/>
    <property type="match status" value="2"/>
</dbReference>
<keyword evidence="10 14" id="KW-0408">Iron</keyword>
<sequence>MTRTSKLLTAAASLAIIAGLAACGAEKSKDTSSSADASDVIAKYKANPKFAGHIVGDKISGYVFASPETQAMQDDDFENPGMLAVQDGESEWAKVEGAAGKSCASCHGDAEKSMKGVSVSYPKYEPKLGKLASIEHRINLCRTEYMKAPALKWDSKPLLGLTSYVALQSRGMPVSVKVDGPAAPYFAKGKEFYYTRRGQMDIACAQCHEQNAGNSIGVENLSQGRSNGYPAYRLKWQSFGSLHRRFEGCNQEVRAQPYPRGSDEYTDLELFVAWRSNGLASEAPGVRR</sequence>
<evidence type="ECO:0000313" key="18">
    <source>
        <dbReference type="Proteomes" id="UP001595711"/>
    </source>
</evidence>
<dbReference type="PROSITE" id="PS51007">
    <property type="entry name" value="CYTC"/>
    <property type="match status" value="1"/>
</dbReference>
<keyword evidence="5 14" id="KW-0808">Transferase</keyword>
<keyword evidence="3 14" id="KW-0813">Transport</keyword>
<organism evidence="17 18">
    <name type="scientific">Ferrovibrio xuzhouensis</name>
    <dbReference type="NCBI Taxonomy" id="1576914"/>
    <lineage>
        <taxon>Bacteria</taxon>
        <taxon>Pseudomonadati</taxon>
        <taxon>Pseudomonadota</taxon>
        <taxon>Alphaproteobacteria</taxon>
        <taxon>Rhodospirillales</taxon>
        <taxon>Rhodospirillaceae</taxon>
        <taxon>Ferrovibrio</taxon>
    </lineage>
</organism>
<evidence type="ECO:0000256" key="15">
    <source>
        <dbReference type="SAM" id="SignalP"/>
    </source>
</evidence>